<reference evidence="2 3" key="1">
    <citation type="submission" date="2017-01" db="EMBL/GenBank/DDBJ databases">
        <title>Genome sequence of Rhodoferax antarcticus ANT.BR, a psychrophilic purple nonsulfur bacterium from an Antarctic microbial mat.</title>
        <authorList>
            <person name="Baker J."/>
            <person name="Riester C."/>
            <person name="Skinner B."/>
            <person name="Newell A."/>
            <person name="Swingley W."/>
            <person name="Madigan M."/>
            <person name="Jung D."/>
            <person name="Asao M."/>
            <person name="Chen M."/>
            <person name="Loughlin P."/>
            <person name="Pan H."/>
            <person name="Lin S."/>
            <person name="Li N."/>
            <person name="Shaw J."/>
            <person name="Prado M."/>
            <person name="Sherman C."/>
            <person name="Li X."/>
            <person name="Tang J."/>
            <person name="Blankenship R."/>
            <person name="Zhao T."/>
            <person name="Touchman J."/>
            <person name="Sattley M."/>
        </authorList>
    </citation>
    <scope>NUCLEOTIDE SEQUENCE [LARGE SCALE GENOMIC DNA]</scope>
    <source>
        <strain evidence="2 3">ANT.BR</strain>
    </source>
</reference>
<proteinExistence type="predicted"/>
<evidence type="ECO:0000313" key="2">
    <source>
        <dbReference type="EMBL" id="OLP06237.1"/>
    </source>
</evidence>
<evidence type="ECO:0000313" key="3">
    <source>
        <dbReference type="Proteomes" id="UP000185911"/>
    </source>
</evidence>
<feature type="region of interest" description="Disordered" evidence="1">
    <location>
        <begin position="43"/>
        <end position="77"/>
    </location>
</feature>
<dbReference type="Proteomes" id="UP000185911">
    <property type="component" value="Unassembled WGS sequence"/>
</dbReference>
<keyword evidence="3" id="KW-1185">Reference proteome</keyword>
<protein>
    <submittedName>
        <fullName evidence="2">TnpA</fullName>
    </submittedName>
</protein>
<comment type="caution">
    <text evidence="2">The sequence shown here is derived from an EMBL/GenBank/DDBJ whole genome shotgun (WGS) entry which is preliminary data.</text>
</comment>
<gene>
    <name evidence="2" type="ORF">BLL52_2468</name>
</gene>
<accession>A0A1Q8YDY2</accession>
<dbReference type="STRING" id="81479.RA876_06485"/>
<dbReference type="EMBL" id="MSYM01000013">
    <property type="protein sequence ID" value="OLP06237.1"/>
    <property type="molecule type" value="Genomic_DNA"/>
</dbReference>
<organism evidence="2 3">
    <name type="scientific">Rhodoferax antarcticus ANT.BR</name>
    <dbReference type="NCBI Taxonomy" id="1111071"/>
    <lineage>
        <taxon>Bacteria</taxon>
        <taxon>Pseudomonadati</taxon>
        <taxon>Pseudomonadota</taxon>
        <taxon>Betaproteobacteria</taxon>
        <taxon>Burkholderiales</taxon>
        <taxon>Comamonadaceae</taxon>
        <taxon>Rhodoferax</taxon>
    </lineage>
</organism>
<sequence length="77" mass="8576">MRIIAFITFSADIQKILEHIGVDPEAPRITPARGPPLWVECGAQESQEQGEGVEAEPDSDLANQSPPEYLDDQRTDW</sequence>
<dbReference type="AlphaFoldDB" id="A0A1Q8YDY2"/>
<evidence type="ECO:0000256" key="1">
    <source>
        <dbReference type="SAM" id="MobiDB-lite"/>
    </source>
</evidence>
<name>A0A1Q8YDY2_9BURK</name>